<proteinExistence type="predicted"/>
<organism evidence="1">
    <name type="scientific">marine metagenome</name>
    <dbReference type="NCBI Taxonomy" id="408172"/>
    <lineage>
        <taxon>unclassified sequences</taxon>
        <taxon>metagenomes</taxon>
        <taxon>ecological metagenomes</taxon>
    </lineage>
</organism>
<name>A0A382Y8L2_9ZZZZ</name>
<dbReference type="AlphaFoldDB" id="A0A382Y8L2"/>
<reference evidence="1" key="1">
    <citation type="submission" date="2018-05" db="EMBL/GenBank/DDBJ databases">
        <authorList>
            <person name="Lanie J.A."/>
            <person name="Ng W.-L."/>
            <person name="Kazmierczak K.M."/>
            <person name="Andrzejewski T.M."/>
            <person name="Davidsen T.M."/>
            <person name="Wayne K.J."/>
            <person name="Tettelin H."/>
            <person name="Glass J.I."/>
            <person name="Rusch D."/>
            <person name="Podicherti R."/>
            <person name="Tsui H.-C.T."/>
            <person name="Winkler M.E."/>
        </authorList>
    </citation>
    <scope>NUCLEOTIDE SEQUENCE</scope>
</reference>
<evidence type="ECO:0000313" key="1">
    <source>
        <dbReference type="EMBL" id="SVD79672.1"/>
    </source>
</evidence>
<feature type="non-terminal residue" evidence="1">
    <location>
        <position position="84"/>
    </location>
</feature>
<dbReference type="EMBL" id="UINC01173853">
    <property type="protein sequence ID" value="SVD79672.1"/>
    <property type="molecule type" value="Genomic_DNA"/>
</dbReference>
<sequence>MIGIFFLNKSSQSKLDSTSKAVFNDDTEDIFKFLIQKGEEAIELARVDTLWRISGNDTLEIKSRSMDNLFDKVLKVNRGTLISE</sequence>
<protein>
    <submittedName>
        <fullName evidence="1">Uncharacterized protein</fullName>
    </submittedName>
</protein>
<gene>
    <name evidence="1" type="ORF">METZ01_LOCUS432526</name>
</gene>
<accession>A0A382Y8L2</accession>